<evidence type="ECO:0000259" key="2">
    <source>
        <dbReference type="Pfam" id="PF01549"/>
    </source>
</evidence>
<proteinExistence type="predicted"/>
<organism evidence="3 4">
    <name type="scientific">Symbiodinium natans</name>
    <dbReference type="NCBI Taxonomy" id="878477"/>
    <lineage>
        <taxon>Eukaryota</taxon>
        <taxon>Sar</taxon>
        <taxon>Alveolata</taxon>
        <taxon>Dinophyceae</taxon>
        <taxon>Suessiales</taxon>
        <taxon>Symbiodiniaceae</taxon>
        <taxon>Symbiodinium</taxon>
    </lineage>
</organism>
<feature type="domain" description="ShKT" evidence="2">
    <location>
        <begin position="111"/>
        <end position="144"/>
    </location>
</feature>
<comment type="caution">
    <text evidence="3">The sequence shown here is derived from an EMBL/GenBank/DDBJ whole genome shotgun (WGS) entry which is preliminary data.</text>
</comment>
<keyword evidence="1" id="KW-1133">Transmembrane helix</keyword>
<protein>
    <submittedName>
        <fullName evidence="3">Ank2 protein</fullName>
    </submittedName>
</protein>
<feature type="non-terminal residue" evidence="3">
    <location>
        <position position="1"/>
    </location>
</feature>
<evidence type="ECO:0000313" key="3">
    <source>
        <dbReference type="EMBL" id="CAE7239436.1"/>
    </source>
</evidence>
<feature type="non-terminal residue" evidence="3">
    <location>
        <position position="239"/>
    </location>
</feature>
<dbReference type="Pfam" id="PF01549">
    <property type="entry name" value="ShK"/>
    <property type="match status" value="1"/>
</dbReference>
<dbReference type="AlphaFoldDB" id="A0A812L7G5"/>
<keyword evidence="1" id="KW-0812">Transmembrane</keyword>
<accession>A0A812L7G5</accession>
<gene>
    <name evidence="3" type="primary">Ank2</name>
    <name evidence="3" type="ORF">SNAT2548_LOCUS10625</name>
</gene>
<sequence>VTTNAGDVQTLKSRSFLVRFFAGFWSNFLERYKLYVIVCFVLSTLVSLVGIATTLSVDGSPPVIFPESHNQILGRKIFDRFETAVAVSASPAQEQSYICDIGVQPLRARADTSVACGTFTSTGWCTSEDKKDVMSGACSNTCGLTGACFATWCPVEDAPNVTKQEPGRCDCYQETSAEVGVRPAQAPPGIVRFETSVVGFSKESWMSLEPHLRGLYLSLAGPPGSGFSQTSSYRPALDE</sequence>
<reference evidence="3" key="1">
    <citation type="submission" date="2021-02" db="EMBL/GenBank/DDBJ databases">
        <authorList>
            <person name="Dougan E. K."/>
            <person name="Rhodes N."/>
            <person name="Thang M."/>
            <person name="Chan C."/>
        </authorList>
    </citation>
    <scope>NUCLEOTIDE SEQUENCE</scope>
</reference>
<feature type="transmembrane region" description="Helical" evidence="1">
    <location>
        <begin position="34"/>
        <end position="57"/>
    </location>
</feature>
<evidence type="ECO:0000313" key="4">
    <source>
        <dbReference type="Proteomes" id="UP000604046"/>
    </source>
</evidence>
<dbReference type="EMBL" id="CAJNDS010000887">
    <property type="protein sequence ID" value="CAE7239436.1"/>
    <property type="molecule type" value="Genomic_DNA"/>
</dbReference>
<keyword evidence="4" id="KW-1185">Reference proteome</keyword>
<evidence type="ECO:0000256" key="1">
    <source>
        <dbReference type="SAM" id="Phobius"/>
    </source>
</evidence>
<keyword evidence="1" id="KW-0472">Membrane</keyword>
<name>A0A812L7G5_9DINO</name>
<dbReference type="Proteomes" id="UP000604046">
    <property type="component" value="Unassembled WGS sequence"/>
</dbReference>
<dbReference type="InterPro" id="IPR003582">
    <property type="entry name" value="ShKT_dom"/>
</dbReference>